<dbReference type="Proteomes" id="UP000490980">
    <property type="component" value="Unassembled WGS sequence"/>
</dbReference>
<feature type="domain" description="Tox-REase-7" evidence="3">
    <location>
        <begin position="1156"/>
        <end position="1233"/>
    </location>
</feature>
<dbReference type="Pfam" id="PF25023">
    <property type="entry name" value="TEN_YD-shell"/>
    <property type="match status" value="1"/>
</dbReference>
<dbReference type="PANTHER" id="PTHR32305">
    <property type="match status" value="1"/>
</dbReference>
<keyword evidence="2" id="KW-0732">Signal</keyword>
<comment type="caution">
    <text evidence="6">The sequence shown here is derived from an EMBL/GenBank/DDBJ whole genome shotgun (WGS) entry which is preliminary data.</text>
</comment>
<dbReference type="NCBIfam" id="TIGR03696">
    <property type="entry name" value="Rhs_assc_core"/>
    <property type="match status" value="1"/>
</dbReference>
<evidence type="ECO:0000259" key="4">
    <source>
        <dbReference type="Pfam" id="PF16158"/>
    </source>
</evidence>
<dbReference type="RefSeq" id="WP_166946539.1">
    <property type="nucleotide sequence ID" value="NZ_JAARLZ010000002.1"/>
</dbReference>
<dbReference type="InterPro" id="IPR050708">
    <property type="entry name" value="T6SS_VgrG/RHS"/>
</dbReference>
<keyword evidence="1" id="KW-0677">Repeat</keyword>
<keyword evidence="7" id="KW-1185">Reference proteome</keyword>
<dbReference type="InterPro" id="IPR056823">
    <property type="entry name" value="TEN-like_YD-shell"/>
</dbReference>
<sequence>MYREARHRFGARWWLGCILFILACVASGSALAAGAANCQIVVNSPSAGGVYKTSDSLSIQGTVKCSPRILFILQVALDGHPIDVNGDEAFSAPLPHLSAGNHLVTVTATGDGAPGGGSKQFSFNVIDVASGSISAAPVICNIPVNSATCSTTISWNSNRYGDLSQNSVIVTDLNNNGAQTFYGWNGNQSNSAQASWISSTGFRFHLRGNREDNDLATVDVRGNLPPSVTLTAPGNGSVYYDASSSIVTTAVASDPDGSIDRVEFYGDGNLLGAVRGQPYQLAWTPGAGSHRIDVLAVDNLGNTAWSNRSNLVVYNSTVVGNIDGVTPDGIVTGWACSTYWSSSINVDLYLGGAFGSGTGIGRYVANQASDASVAGACNVAGGSYRFSIQLTEAQRIQYAGAGIYIHGISPTGKSNNLLNGSGNLAVPAAVPNAQFVGQSVAGSMTTGTTQTVTIQLKNSGSRTWTSAANFRLGSQNPGDNHIWGLGRAVLSGDVAPGQIATFTFPITAPAAPGTYNFQWRMVQEGVTWFGDLTPNLAINVSVPPPPPPPPVNPQTRRYVYNENHEVCKVIEPETGATVMEYDAAGNLSWSASGLNLPDPNSCNYQEAFASQRVVGRMYDERNRLKTLSFPDHNGDQDWTYWPDGRPRTITTQNEGGTKTAINSYEYDPRRLLTKETLSEPDGRNWSISYDIDAYGHQAGITSPDSFHTSYAPNALGQPSVVNSSWGTLASAISYYPNGAIKSFVYGNGIQHTMVQDLRQLPERSIDGNVLDLETSFDADGNVDHIYDNIQGSNYNRQMAYDGLDRMYRACSPMFGGTDGCHRYTYDALDNLRAWQLSGVKDYATYYYDATNRLSNIQNSGGGTIVGLSYDVQGNLANKNGQTYQFDYGNRLRAAPGREGYRYDGYGRRIAAEAPDGAILSQYSLDGRLIYEQDNRRKLNKPHFYLGAHLLAVIEWNTATQSWITKYQHTDALGSPVAVTDSAGQVIERTNYEPYGQPTGKPSYQGVGYAGHVMDEATGLSYMQQRYYDPGIGRFLSRDPVTADANTGANFNAYWYANNNPYRFTDPDGRESVGELINSGAEGCGPVSCAGWATLHAAWMVFGAESVSQISSNGWSNANQSDMAGASMELASALPPVKFGRAAVPLLRGGSKMVRLGQEGEHAVRAAFDIGKKEEIVVNGVKRIPDGITDTTINEVKNVASLSYTSQLRDYAQFAKDTGREFNLFVRPGAKLTGTLEKAAAAGDINIHEIPFK</sequence>
<dbReference type="AlphaFoldDB" id="A0A7X5U7W3"/>
<dbReference type="InterPro" id="IPR022385">
    <property type="entry name" value="Rhs_assc_core"/>
</dbReference>
<name>A0A7X5U7W3_9GAMM</name>
<dbReference type="EMBL" id="JAARLZ010000002">
    <property type="protein sequence ID" value="NII05427.1"/>
    <property type="molecule type" value="Genomic_DNA"/>
</dbReference>
<dbReference type="Pfam" id="PF15649">
    <property type="entry name" value="Tox-REase-7"/>
    <property type="match status" value="1"/>
</dbReference>
<evidence type="ECO:0000259" key="3">
    <source>
        <dbReference type="Pfam" id="PF15649"/>
    </source>
</evidence>
<evidence type="ECO:0000259" key="5">
    <source>
        <dbReference type="Pfam" id="PF25023"/>
    </source>
</evidence>
<dbReference type="PROSITE" id="PS51257">
    <property type="entry name" value="PROKAR_LIPOPROTEIN"/>
    <property type="match status" value="1"/>
</dbReference>
<dbReference type="Pfam" id="PF17957">
    <property type="entry name" value="Big_7"/>
    <property type="match status" value="1"/>
</dbReference>
<dbReference type="InterPro" id="IPR032350">
    <property type="entry name" value="Nbr1_FW"/>
</dbReference>
<evidence type="ECO:0000313" key="6">
    <source>
        <dbReference type="EMBL" id="NII05427.1"/>
    </source>
</evidence>
<protein>
    <submittedName>
        <fullName evidence="6">Wall-associated protein</fullName>
    </submittedName>
</protein>
<evidence type="ECO:0000313" key="7">
    <source>
        <dbReference type="Proteomes" id="UP000490980"/>
    </source>
</evidence>
<feature type="domain" description="Teneurin-like YD-shell" evidence="5">
    <location>
        <begin position="614"/>
        <end position="1060"/>
    </location>
</feature>
<feature type="domain" description="Nbr1 FW" evidence="4">
    <location>
        <begin position="444"/>
        <end position="531"/>
    </location>
</feature>
<organism evidence="6 7">
    <name type="scientific">Luteibacter anthropi</name>
    <dbReference type="NCBI Taxonomy" id="564369"/>
    <lineage>
        <taxon>Bacteria</taxon>
        <taxon>Pseudomonadati</taxon>
        <taxon>Pseudomonadota</taxon>
        <taxon>Gammaproteobacteria</taxon>
        <taxon>Lysobacterales</taxon>
        <taxon>Rhodanobacteraceae</taxon>
        <taxon>Luteibacter</taxon>
    </lineage>
</organism>
<evidence type="ECO:0000256" key="2">
    <source>
        <dbReference type="SAM" id="SignalP"/>
    </source>
</evidence>
<proteinExistence type="predicted"/>
<accession>A0A7X5U7W3</accession>
<evidence type="ECO:0000256" key="1">
    <source>
        <dbReference type="ARBA" id="ARBA00022737"/>
    </source>
</evidence>
<dbReference type="InterPro" id="IPR013783">
    <property type="entry name" value="Ig-like_fold"/>
</dbReference>
<feature type="signal peptide" evidence="2">
    <location>
        <begin position="1"/>
        <end position="32"/>
    </location>
</feature>
<dbReference type="Pfam" id="PF16158">
    <property type="entry name" value="N_BRCA1_IG"/>
    <property type="match status" value="1"/>
</dbReference>
<dbReference type="Gene3D" id="2.60.40.10">
    <property type="entry name" value="Immunoglobulins"/>
    <property type="match status" value="2"/>
</dbReference>
<dbReference type="Gene3D" id="2.180.10.10">
    <property type="entry name" value="RHS repeat-associated core"/>
    <property type="match status" value="1"/>
</dbReference>
<reference evidence="6 7" key="1">
    <citation type="submission" date="2020-03" db="EMBL/GenBank/DDBJ databases">
        <authorList>
            <person name="Lai Q."/>
        </authorList>
    </citation>
    <scope>NUCLEOTIDE SEQUENCE [LARGE SCALE GENOMIC DNA]</scope>
    <source>
        <strain evidence="6 7">CCUG 25036</strain>
    </source>
</reference>
<feature type="chain" id="PRO_5031339950" evidence="2">
    <location>
        <begin position="33"/>
        <end position="1252"/>
    </location>
</feature>
<dbReference type="InterPro" id="IPR028903">
    <property type="entry name" value="Tox-REase-7_dom"/>
</dbReference>
<gene>
    <name evidence="6" type="ORF">HBF25_03365</name>
</gene>
<dbReference type="PANTHER" id="PTHR32305:SF15">
    <property type="entry name" value="PROTEIN RHSA-RELATED"/>
    <property type="match status" value="1"/>
</dbReference>